<dbReference type="KEGG" id="cao:Celal_1111"/>
<dbReference type="STRING" id="688270.Celal_1111"/>
<dbReference type="eggNOG" id="ENOG5033886">
    <property type="taxonomic scope" value="Bacteria"/>
</dbReference>
<name>E6X5R7_CELAD</name>
<gene>
    <name evidence="1" type="ordered locus">Celal_1111</name>
</gene>
<reference evidence="1 2" key="1">
    <citation type="journal article" date="2010" name="Stand. Genomic Sci.">
        <title>Complete genome sequence of Cellulophaga algicola type strain (IC166).</title>
        <authorList>
            <person name="Abt B."/>
            <person name="Lu M."/>
            <person name="Misra M."/>
            <person name="Han C."/>
            <person name="Nolan M."/>
            <person name="Lucas S."/>
            <person name="Hammon N."/>
            <person name="Deshpande S."/>
            <person name="Cheng J.F."/>
            <person name="Tapia R."/>
            <person name="Goodwin L."/>
            <person name="Pitluck S."/>
            <person name="Liolios K."/>
            <person name="Pagani I."/>
            <person name="Ivanova N."/>
            <person name="Mavromatis K."/>
            <person name="Ovchinikova G."/>
            <person name="Pati A."/>
            <person name="Chen A."/>
            <person name="Palaniappan K."/>
            <person name="Land M."/>
            <person name="Hauser L."/>
            <person name="Chang Y.J."/>
            <person name="Jeffries C.D."/>
            <person name="Detter J.C."/>
            <person name="Brambilla E."/>
            <person name="Rohde M."/>
            <person name="Tindall B.J."/>
            <person name="Goker M."/>
            <person name="Woyke T."/>
            <person name="Bristow J."/>
            <person name="Eisen J.A."/>
            <person name="Markowitz V."/>
            <person name="Hugenholtz P."/>
            <person name="Kyrpides N.C."/>
            <person name="Klenk H.P."/>
            <person name="Lapidus A."/>
        </authorList>
    </citation>
    <scope>NUCLEOTIDE SEQUENCE [LARGE SCALE GENOMIC DNA]</scope>
    <source>
        <strain evidence="2">DSM 14237 / IC166 / ACAM 630</strain>
    </source>
</reference>
<accession>E6X5R7</accession>
<sequence length="167" mass="19611">MNFNEISIRARVGFSLCCLENMIDNISSDSIKKWNIVLSKLWRFSEIEFVDEWLYEVSNSMPLSIIEDPFEPGEELTEEEYNSLKLLYRNNNVSIINVIELIFKMGTIELYSQIQNNSPKTIDLINEIIQLTLDSNTRLPNKEVFEKYRIEDAQGWGKTFKRSDVKE</sequence>
<organism evidence="1 2">
    <name type="scientific">Cellulophaga algicola (strain DSM 14237 / IC166 / ACAM 630)</name>
    <dbReference type="NCBI Taxonomy" id="688270"/>
    <lineage>
        <taxon>Bacteria</taxon>
        <taxon>Pseudomonadati</taxon>
        <taxon>Bacteroidota</taxon>
        <taxon>Flavobacteriia</taxon>
        <taxon>Flavobacteriales</taxon>
        <taxon>Flavobacteriaceae</taxon>
        <taxon>Cellulophaga</taxon>
    </lineage>
</organism>
<keyword evidence="2" id="KW-1185">Reference proteome</keyword>
<dbReference type="AlphaFoldDB" id="E6X5R7"/>
<dbReference type="Proteomes" id="UP000008634">
    <property type="component" value="Chromosome"/>
</dbReference>
<dbReference type="EMBL" id="CP002453">
    <property type="protein sequence ID" value="ADV48433.1"/>
    <property type="molecule type" value="Genomic_DNA"/>
</dbReference>
<protein>
    <submittedName>
        <fullName evidence="1">Uncharacterized protein</fullName>
    </submittedName>
</protein>
<dbReference type="HOGENOM" id="CLU_131433_0_0_10"/>
<evidence type="ECO:0000313" key="2">
    <source>
        <dbReference type="Proteomes" id="UP000008634"/>
    </source>
</evidence>
<evidence type="ECO:0000313" key="1">
    <source>
        <dbReference type="EMBL" id="ADV48433.1"/>
    </source>
</evidence>
<proteinExistence type="predicted"/>